<gene>
    <name evidence="2" type="ORF">FDP41_000051</name>
</gene>
<dbReference type="EMBL" id="VFQX01000001">
    <property type="protein sequence ID" value="KAF0985012.1"/>
    <property type="molecule type" value="Genomic_DNA"/>
</dbReference>
<feature type="region of interest" description="Disordered" evidence="1">
    <location>
        <begin position="433"/>
        <end position="484"/>
    </location>
</feature>
<feature type="compositionally biased region" description="Basic and acidic residues" evidence="1">
    <location>
        <begin position="1"/>
        <end position="11"/>
    </location>
</feature>
<evidence type="ECO:0000313" key="2">
    <source>
        <dbReference type="EMBL" id="KAF0985012.1"/>
    </source>
</evidence>
<feature type="region of interest" description="Disordered" evidence="1">
    <location>
        <begin position="1"/>
        <end position="39"/>
    </location>
</feature>
<accession>A0A6A5CD42</accession>
<dbReference type="OMA" id="RLILYQP"/>
<dbReference type="OrthoDB" id="10263583at2759"/>
<keyword evidence="3" id="KW-1185">Reference proteome</keyword>
<reference evidence="2 3" key="1">
    <citation type="journal article" date="2019" name="Sci. Rep.">
        <title>Nanopore sequencing improves the draft genome of the human pathogenic amoeba Naegleria fowleri.</title>
        <authorList>
            <person name="Liechti N."/>
            <person name="Schurch N."/>
            <person name="Bruggmann R."/>
            <person name="Wittwer M."/>
        </authorList>
    </citation>
    <scope>NUCLEOTIDE SEQUENCE [LARGE SCALE GENOMIC DNA]</scope>
    <source>
        <strain evidence="2 3">ATCC 30894</strain>
    </source>
</reference>
<dbReference type="Proteomes" id="UP000444721">
    <property type="component" value="Unassembled WGS sequence"/>
</dbReference>
<feature type="compositionally biased region" description="Low complexity" evidence="1">
    <location>
        <begin position="268"/>
        <end position="283"/>
    </location>
</feature>
<feature type="region of interest" description="Disordered" evidence="1">
    <location>
        <begin position="141"/>
        <end position="168"/>
    </location>
</feature>
<feature type="compositionally biased region" description="Low complexity" evidence="1">
    <location>
        <begin position="321"/>
        <end position="341"/>
    </location>
</feature>
<proteinExistence type="predicted"/>
<feature type="compositionally biased region" description="Low complexity" evidence="1">
    <location>
        <begin position="12"/>
        <end position="32"/>
    </location>
</feature>
<feature type="compositionally biased region" description="Polar residues" evidence="1">
    <location>
        <begin position="141"/>
        <end position="152"/>
    </location>
</feature>
<feature type="compositionally biased region" description="Polar residues" evidence="1">
    <location>
        <begin position="468"/>
        <end position="484"/>
    </location>
</feature>
<dbReference type="AlphaFoldDB" id="A0A6A5CD42"/>
<sequence length="484" mass="53988">MQRKNTIEHHPTTTSTTTASSLQSSSSSSASSLDEEEREVERQEFVQFLTNMSQLESTHKIVHLNRVPFVVSMRVIRPILNAITSDIHHITTSNHTLTLNGMDQHNIALNQNTMSLLDGMVQQQQQHLYLSSMVVGTAFDSSSSLNHQNQGGMNHPSGSMGPGSLDPSQWQQSLLAPLHSNASLTREHKEQSLRLLFSCTNGSDEYYECDLGFEELQEHRRKISMNHLSWSNYLKYLRNGLFYFGSSSMERLQQETLMSGQNVHNNTTIGISSNSSNNHGLSSADDPTLSHVSLQFDEENKESKDILQLVIYSPLQQQSMMSVSHPKSSSSPTTTTLPPSSETGQKAGSSSLTSTTNSPSIRLKFLFELYAVRHVVDFTQKVQQLLFDLVSYNSSLSEVRLLKDAKLISDLRRELQETKQKLRQAQDRLILYQPGGDVGSGYNSGSSDSDHEKKSSTAAKRKAPKSLINPNQKRVTQSRGAKIQ</sequence>
<protein>
    <submittedName>
        <fullName evidence="2">Uncharacterized protein</fullName>
    </submittedName>
</protein>
<organism evidence="2 3">
    <name type="scientific">Naegleria fowleri</name>
    <name type="common">Brain eating amoeba</name>
    <dbReference type="NCBI Taxonomy" id="5763"/>
    <lineage>
        <taxon>Eukaryota</taxon>
        <taxon>Discoba</taxon>
        <taxon>Heterolobosea</taxon>
        <taxon>Tetramitia</taxon>
        <taxon>Eutetramitia</taxon>
        <taxon>Vahlkampfiidae</taxon>
        <taxon>Naegleria</taxon>
    </lineage>
</organism>
<feature type="region of interest" description="Disordered" evidence="1">
    <location>
        <begin position="321"/>
        <end position="357"/>
    </location>
</feature>
<dbReference type="GeneID" id="68107269"/>
<name>A0A6A5CD42_NAEFO</name>
<feature type="region of interest" description="Disordered" evidence="1">
    <location>
        <begin position="268"/>
        <end position="287"/>
    </location>
</feature>
<dbReference type="VEuPathDB" id="AmoebaDB:NF0010480"/>
<comment type="caution">
    <text evidence="2">The sequence shown here is derived from an EMBL/GenBank/DDBJ whole genome shotgun (WGS) entry which is preliminary data.</text>
</comment>
<dbReference type="RefSeq" id="XP_044569725.1">
    <property type="nucleotide sequence ID" value="XM_044708587.1"/>
</dbReference>
<dbReference type="VEuPathDB" id="AmoebaDB:FDP41_000051"/>
<evidence type="ECO:0000256" key="1">
    <source>
        <dbReference type="SAM" id="MobiDB-lite"/>
    </source>
</evidence>
<evidence type="ECO:0000313" key="3">
    <source>
        <dbReference type="Proteomes" id="UP000444721"/>
    </source>
</evidence>
<dbReference type="VEuPathDB" id="AmoebaDB:NfTy_026230"/>